<dbReference type="CDD" id="cd07381">
    <property type="entry name" value="MPP_CapA"/>
    <property type="match status" value="1"/>
</dbReference>
<evidence type="ECO:0000256" key="1">
    <source>
        <dbReference type="ARBA" id="ARBA00005662"/>
    </source>
</evidence>
<feature type="chain" id="PRO_5040726107" evidence="2">
    <location>
        <begin position="23"/>
        <end position="395"/>
    </location>
</feature>
<dbReference type="PANTHER" id="PTHR33393">
    <property type="entry name" value="POLYGLUTAMINE SYNTHESIS ACCESSORY PROTEIN RV0574C-RELATED"/>
    <property type="match status" value="1"/>
</dbReference>
<dbReference type="InterPro" id="IPR029052">
    <property type="entry name" value="Metallo-depent_PP-like"/>
</dbReference>
<accession>A0A9X3RE01</accession>
<dbReference type="SUPFAM" id="SSF56300">
    <property type="entry name" value="Metallo-dependent phosphatases"/>
    <property type="match status" value="1"/>
</dbReference>
<dbReference type="Proteomes" id="UP001152173">
    <property type="component" value="Unassembled WGS sequence"/>
</dbReference>
<gene>
    <name evidence="4" type="ORF">M9R32_14155</name>
</gene>
<dbReference type="Pfam" id="PF09587">
    <property type="entry name" value="PGA_cap"/>
    <property type="match status" value="1"/>
</dbReference>
<keyword evidence="2" id="KW-0732">Signal</keyword>
<comment type="caution">
    <text evidence="4">The sequence shown here is derived from an EMBL/GenBank/DDBJ whole genome shotgun (WGS) entry which is preliminary data.</text>
</comment>
<organism evidence="4 5">
    <name type="scientific">Paenisporosarcina quisquiliarum</name>
    <dbReference type="NCBI Taxonomy" id="365346"/>
    <lineage>
        <taxon>Bacteria</taxon>
        <taxon>Bacillati</taxon>
        <taxon>Bacillota</taxon>
        <taxon>Bacilli</taxon>
        <taxon>Bacillales</taxon>
        <taxon>Caryophanaceae</taxon>
        <taxon>Paenisporosarcina</taxon>
    </lineage>
</organism>
<dbReference type="SMART" id="SM00854">
    <property type="entry name" value="PGA_cap"/>
    <property type="match status" value="1"/>
</dbReference>
<evidence type="ECO:0000256" key="2">
    <source>
        <dbReference type="SAM" id="SignalP"/>
    </source>
</evidence>
<feature type="signal peptide" evidence="2">
    <location>
        <begin position="1"/>
        <end position="22"/>
    </location>
</feature>
<feature type="domain" description="Capsule synthesis protein CapA" evidence="3">
    <location>
        <begin position="64"/>
        <end position="310"/>
    </location>
</feature>
<dbReference type="InterPro" id="IPR052169">
    <property type="entry name" value="CW_Biosynth-Accessory"/>
</dbReference>
<dbReference type="Gene3D" id="3.60.21.10">
    <property type="match status" value="1"/>
</dbReference>
<comment type="similarity">
    <text evidence="1">Belongs to the CapA family.</text>
</comment>
<proteinExistence type="inferred from homology"/>
<dbReference type="EMBL" id="JAMKBJ010000015">
    <property type="protein sequence ID" value="MCZ8538335.1"/>
    <property type="molecule type" value="Genomic_DNA"/>
</dbReference>
<dbReference type="AlphaFoldDB" id="A0A9X3RE01"/>
<evidence type="ECO:0000313" key="5">
    <source>
        <dbReference type="Proteomes" id="UP001152173"/>
    </source>
</evidence>
<name>A0A9X3RE01_9BACL</name>
<protein>
    <submittedName>
        <fullName evidence="4">CapA family protein</fullName>
    </submittedName>
</protein>
<dbReference type="PROSITE" id="PS51257">
    <property type="entry name" value="PROKAR_LIPOPROTEIN"/>
    <property type="match status" value="1"/>
</dbReference>
<evidence type="ECO:0000259" key="3">
    <source>
        <dbReference type="SMART" id="SM00854"/>
    </source>
</evidence>
<reference evidence="4" key="1">
    <citation type="submission" date="2022-05" db="EMBL/GenBank/DDBJ databases">
        <authorList>
            <person name="Colautti A."/>
            <person name="Iacumin L."/>
        </authorList>
    </citation>
    <scope>NUCLEOTIDE SEQUENCE</scope>
    <source>
        <strain evidence="4">SK 55</strain>
    </source>
</reference>
<dbReference type="InterPro" id="IPR019079">
    <property type="entry name" value="Capsule_synth_CapA"/>
</dbReference>
<dbReference type="PANTHER" id="PTHR33393:SF12">
    <property type="entry name" value="CAPSULE BIOSYNTHESIS PROTEIN CAPA"/>
    <property type="match status" value="1"/>
</dbReference>
<dbReference type="RefSeq" id="WP_269927407.1">
    <property type="nucleotide sequence ID" value="NZ_JAMKBJ010000015.1"/>
</dbReference>
<keyword evidence="5" id="KW-1185">Reference proteome</keyword>
<sequence>MKKYFLLIALCLSMVGCSQFSAPELPIDNVPVANAMEIEKGKEPLKPSTVKAYKIEKPVVTKAKLVAIGDILLHQPVYSDAKTDDGTYDFTNMFEKVKPMIESADIAVANQETMIGGTELGLSSYPLFNSPYEIGDALKYAGIDIVTIANNHTLDKGEKAILNAIEYWDHIGMPYTGAFKSPEDRNTIRTVTKNDITFSFLSYSYGTNGLPVPEGKPYLINLIDLPLIEQDVKAAKAVSDVVVVSMHWGNEYEKTPNDTQIKLANELSQMGVDIIIGHHPHVLQPVDWIERPDGTRTFVMYSLGNFLSSQEGLERMTGGIGGVEITKVVNSEETVILLDHPSFVPTYGYYKNKRDFEVIPMHLLTDSYLPGHQLHYENTQKHMNAYTNELTFIEK</sequence>
<evidence type="ECO:0000313" key="4">
    <source>
        <dbReference type="EMBL" id="MCZ8538335.1"/>
    </source>
</evidence>